<organism evidence="2 3">
    <name type="scientific">Actinoallomurus spadix</name>
    <dbReference type="NCBI Taxonomy" id="79912"/>
    <lineage>
        <taxon>Bacteria</taxon>
        <taxon>Bacillati</taxon>
        <taxon>Actinomycetota</taxon>
        <taxon>Actinomycetes</taxon>
        <taxon>Streptosporangiales</taxon>
        <taxon>Thermomonosporaceae</taxon>
        <taxon>Actinoallomurus</taxon>
    </lineage>
</organism>
<accession>A0ABN0WS97</accession>
<protein>
    <recommendedName>
        <fullName evidence="1">SCP2 domain-containing protein</fullName>
    </recommendedName>
</protein>
<keyword evidence="3" id="KW-1185">Reference proteome</keyword>
<evidence type="ECO:0000313" key="3">
    <source>
        <dbReference type="Proteomes" id="UP001501822"/>
    </source>
</evidence>
<dbReference type="EMBL" id="BAAABM010000034">
    <property type="protein sequence ID" value="GAA0345267.1"/>
    <property type="molecule type" value="Genomic_DNA"/>
</dbReference>
<evidence type="ECO:0000313" key="2">
    <source>
        <dbReference type="EMBL" id="GAA0345267.1"/>
    </source>
</evidence>
<evidence type="ECO:0000259" key="1">
    <source>
        <dbReference type="Pfam" id="PF02036"/>
    </source>
</evidence>
<reference evidence="2 3" key="1">
    <citation type="journal article" date="2019" name="Int. J. Syst. Evol. Microbiol.">
        <title>The Global Catalogue of Microorganisms (GCM) 10K type strain sequencing project: providing services to taxonomists for standard genome sequencing and annotation.</title>
        <authorList>
            <consortium name="The Broad Institute Genomics Platform"/>
            <consortium name="The Broad Institute Genome Sequencing Center for Infectious Disease"/>
            <person name="Wu L."/>
            <person name="Ma J."/>
        </authorList>
    </citation>
    <scope>NUCLEOTIDE SEQUENCE [LARGE SCALE GENOMIC DNA]</scope>
    <source>
        <strain evidence="2 3">JCM 3146</strain>
    </source>
</reference>
<gene>
    <name evidence="2" type="ORF">GCM10010151_38610</name>
</gene>
<dbReference type="Proteomes" id="UP001501822">
    <property type="component" value="Unassembled WGS sequence"/>
</dbReference>
<dbReference type="InterPro" id="IPR036527">
    <property type="entry name" value="SCP2_sterol-bd_dom_sf"/>
</dbReference>
<comment type="caution">
    <text evidence="2">The sequence shown here is derived from an EMBL/GenBank/DDBJ whole genome shotgun (WGS) entry which is preliminary data.</text>
</comment>
<sequence length="113" mass="12318">MATAQEARSALERIAARLTEVDADDLARHVVERTISCRVPDLGLVFLTRIHQGGLDDFRTAGDADSAQVRLTVSSDDLVALATEELHVAKAWATGRLKIEASLGDLLRLRKIL</sequence>
<proteinExistence type="predicted"/>
<dbReference type="Pfam" id="PF02036">
    <property type="entry name" value="SCP2"/>
    <property type="match status" value="1"/>
</dbReference>
<feature type="domain" description="SCP2" evidence="1">
    <location>
        <begin position="12"/>
        <end position="112"/>
    </location>
</feature>
<dbReference type="Gene3D" id="3.30.1050.10">
    <property type="entry name" value="SCP2 sterol-binding domain"/>
    <property type="match status" value="1"/>
</dbReference>
<dbReference type="SUPFAM" id="SSF55718">
    <property type="entry name" value="SCP-like"/>
    <property type="match status" value="1"/>
</dbReference>
<dbReference type="InterPro" id="IPR003033">
    <property type="entry name" value="SCP2_sterol-bd_dom"/>
</dbReference>
<name>A0ABN0WS97_9ACTN</name>